<proteinExistence type="predicted"/>
<evidence type="ECO:0000313" key="3">
    <source>
        <dbReference type="Proteomes" id="UP000447833"/>
    </source>
</evidence>
<gene>
    <name evidence="2" type="ORF">GLW07_13965</name>
</gene>
<dbReference type="RefSeq" id="WP_160919908.1">
    <property type="nucleotide sequence ID" value="NZ_WMEY01000004.1"/>
</dbReference>
<evidence type="ECO:0000256" key="1">
    <source>
        <dbReference type="SAM" id="Phobius"/>
    </source>
</evidence>
<feature type="transmembrane region" description="Helical" evidence="1">
    <location>
        <begin position="127"/>
        <end position="160"/>
    </location>
</feature>
<keyword evidence="1" id="KW-0812">Transmembrane</keyword>
<organism evidence="2 3">
    <name type="scientific">Guptibacillus hwajinpoensis</name>
    <dbReference type="NCBI Taxonomy" id="208199"/>
    <lineage>
        <taxon>Bacteria</taxon>
        <taxon>Bacillati</taxon>
        <taxon>Bacillota</taxon>
        <taxon>Bacilli</taxon>
        <taxon>Bacillales</taxon>
        <taxon>Guptibacillaceae</taxon>
        <taxon>Guptibacillus</taxon>
    </lineage>
</organism>
<protein>
    <submittedName>
        <fullName evidence="2">Uncharacterized protein</fullName>
    </submittedName>
</protein>
<keyword evidence="1" id="KW-0472">Membrane</keyword>
<dbReference type="AlphaFoldDB" id="A0A845F0Z9"/>
<feature type="transmembrane region" description="Helical" evidence="1">
    <location>
        <begin position="28"/>
        <end position="45"/>
    </location>
</feature>
<comment type="caution">
    <text evidence="2">The sequence shown here is derived from an EMBL/GenBank/DDBJ whole genome shotgun (WGS) entry which is preliminary data.</text>
</comment>
<reference evidence="2 3" key="1">
    <citation type="submission" date="2019-11" db="EMBL/GenBank/DDBJ databases">
        <title>Genome sequences of 17 halophilic strains isolated from different environments.</title>
        <authorList>
            <person name="Furrow R.E."/>
        </authorList>
    </citation>
    <scope>NUCLEOTIDE SEQUENCE [LARGE SCALE GENOMIC DNA]</scope>
    <source>
        <strain evidence="2 3">22506_14_FS</strain>
    </source>
</reference>
<evidence type="ECO:0000313" key="2">
    <source>
        <dbReference type="EMBL" id="MYL64459.1"/>
    </source>
</evidence>
<dbReference type="EMBL" id="WMEY01000004">
    <property type="protein sequence ID" value="MYL64459.1"/>
    <property type="molecule type" value="Genomic_DNA"/>
</dbReference>
<feature type="transmembrane region" description="Helical" evidence="1">
    <location>
        <begin position="57"/>
        <end position="77"/>
    </location>
</feature>
<accession>A0A845F0Z9</accession>
<sequence>MFKGNSFVLNISILLCILIISISETAPFLKVLLSLLAVAFLFPVFRKHVFQNKMRKLKVALLTSMTFSIGLFFSSLPMAGMDAFSFITVMSFIVVLLYSLLGNLLYGLPVSILAEYLSVKTSRFRIYLSAFIHLGFGFATFFVAPAFFLWASICSALFFIWDEVTRRSYRKRGHEMSI</sequence>
<dbReference type="Proteomes" id="UP000447833">
    <property type="component" value="Unassembled WGS sequence"/>
</dbReference>
<feature type="transmembrane region" description="Helical" evidence="1">
    <location>
        <begin position="7"/>
        <end position="22"/>
    </location>
</feature>
<keyword evidence="1" id="KW-1133">Transmembrane helix</keyword>
<name>A0A845F0Z9_9BACL</name>
<feature type="transmembrane region" description="Helical" evidence="1">
    <location>
        <begin position="83"/>
        <end position="106"/>
    </location>
</feature>